<dbReference type="AlphaFoldDB" id="A0A2J6QER5"/>
<reference evidence="1 2" key="1">
    <citation type="submission" date="2016-05" db="EMBL/GenBank/DDBJ databases">
        <title>A degradative enzymes factory behind the ericoid mycorrhizal symbiosis.</title>
        <authorList>
            <consortium name="DOE Joint Genome Institute"/>
            <person name="Martino E."/>
            <person name="Morin E."/>
            <person name="Grelet G."/>
            <person name="Kuo A."/>
            <person name="Kohler A."/>
            <person name="Daghino S."/>
            <person name="Barry K."/>
            <person name="Choi C."/>
            <person name="Cichocki N."/>
            <person name="Clum A."/>
            <person name="Copeland A."/>
            <person name="Hainaut M."/>
            <person name="Haridas S."/>
            <person name="Labutti K."/>
            <person name="Lindquist E."/>
            <person name="Lipzen A."/>
            <person name="Khouja H.-R."/>
            <person name="Murat C."/>
            <person name="Ohm R."/>
            <person name="Olson A."/>
            <person name="Spatafora J."/>
            <person name="Veneault-Fourrey C."/>
            <person name="Henrissat B."/>
            <person name="Grigoriev I."/>
            <person name="Martin F."/>
            <person name="Perotto S."/>
        </authorList>
    </citation>
    <scope>NUCLEOTIDE SEQUENCE [LARGE SCALE GENOMIC DNA]</scope>
    <source>
        <strain evidence="1 2">UAMH 7357</strain>
    </source>
</reference>
<sequence length="212" mass="24734">MCKVDKIKYHSCGHWYKSCLCCMRNAPRGPNTNTPFFPPEKCSFYFPKSTIKLNRPGFCPDCKAKPVHKRMERESFSWLKRLWRKTPASYEYDVRYERRTLMAEECFEPRSLYRVEEEPILPTRELAGHTSIDCKTRMSHLFLSRLSYVPLTIVMFCFETAANSFSSTPNSSNHNELPPRQRPAVPWTQGCDVIGKEVEQSHCLKHNQSNGI</sequence>
<proteinExistence type="predicted"/>
<accession>A0A2J6QER5</accession>
<protein>
    <submittedName>
        <fullName evidence="1">Uncharacterized protein</fullName>
    </submittedName>
</protein>
<evidence type="ECO:0000313" key="2">
    <source>
        <dbReference type="Proteomes" id="UP000235672"/>
    </source>
</evidence>
<gene>
    <name evidence="1" type="ORF">NA56DRAFT_496430</name>
</gene>
<keyword evidence="2" id="KW-1185">Reference proteome</keyword>
<dbReference type="Proteomes" id="UP000235672">
    <property type="component" value="Unassembled WGS sequence"/>
</dbReference>
<evidence type="ECO:0000313" key="1">
    <source>
        <dbReference type="EMBL" id="PMD24718.1"/>
    </source>
</evidence>
<organism evidence="1 2">
    <name type="scientific">Hyaloscypha hepaticicola</name>
    <dbReference type="NCBI Taxonomy" id="2082293"/>
    <lineage>
        <taxon>Eukaryota</taxon>
        <taxon>Fungi</taxon>
        <taxon>Dikarya</taxon>
        <taxon>Ascomycota</taxon>
        <taxon>Pezizomycotina</taxon>
        <taxon>Leotiomycetes</taxon>
        <taxon>Helotiales</taxon>
        <taxon>Hyaloscyphaceae</taxon>
        <taxon>Hyaloscypha</taxon>
    </lineage>
</organism>
<name>A0A2J6QER5_9HELO</name>
<dbReference type="EMBL" id="KZ613472">
    <property type="protein sequence ID" value="PMD24718.1"/>
    <property type="molecule type" value="Genomic_DNA"/>
</dbReference>